<comment type="similarity">
    <text evidence="2">Belongs to the complex I 20 kDa subunit family.</text>
</comment>
<evidence type="ECO:0000256" key="1">
    <source>
        <dbReference type="ARBA" id="ARBA00001966"/>
    </source>
</evidence>
<dbReference type="EMBL" id="BDME01000002">
    <property type="protein sequence ID" value="GAX87978.1"/>
    <property type="molecule type" value="Genomic_DNA"/>
</dbReference>
<proteinExistence type="inferred from homology"/>
<keyword evidence="5" id="KW-0408">Iron</keyword>
<dbReference type="PANTHER" id="PTHR42989:SF1">
    <property type="entry name" value="FORMATE HYDROGENLYASE SUBUNIT 7-RELATED"/>
    <property type="match status" value="1"/>
</dbReference>
<evidence type="ECO:0000256" key="2">
    <source>
        <dbReference type="ARBA" id="ARBA00009173"/>
    </source>
</evidence>
<dbReference type="Proteomes" id="UP000217944">
    <property type="component" value="Unassembled WGS sequence"/>
</dbReference>
<dbReference type="SUPFAM" id="SSF56770">
    <property type="entry name" value="HydA/Nqo6-like"/>
    <property type="match status" value="1"/>
</dbReference>
<sequence>MEVIMGIFSKFRKKSPWILHYNTGGCNGCDIEILAALAPKYDIERFGALNKGNPKQADILLVTGPVTKNCKDVLRRLYLEMPEPKVVVAMGACAHGGGIFRNFYHVENGVDNVIPVDVWIPGCAPRVEALIDGIVEAIEIWQQKSKEKEYMRNHEENYERLGVKDDN</sequence>
<dbReference type="AlphaFoldDB" id="A0A292YEL3"/>
<keyword evidence="6" id="KW-0411">Iron-sulfur</keyword>
<evidence type="ECO:0000256" key="6">
    <source>
        <dbReference type="ARBA" id="ARBA00023014"/>
    </source>
</evidence>
<dbReference type="InterPro" id="IPR052375">
    <property type="entry name" value="Complex_I_20kDa-like"/>
</dbReference>
<evidence type="ECO:0000256" key="3">
    <source>
        <dbReference type="ARBA" id="ARBA00022485"/>
    </source>
</evidence>
<name>A0A292YEL3_9BACT</name>
<keyword evidence="9" id="KW-1185">Reference proteome</keyword>
<protein>
    <submittedName>
        <fullName evidence="8">Ech hydrogenase subunit C</fullName>
    </submittedName>
</protein>
<dbReference type="PANTHER" id="PTHR42989">
    <property type="entry name" value="HYDROGENASE-4 COMPONENT I"/>
    <property type="match status" value="1"/>
</dbReference>
<dbReference type="GO" id="GO:0046872">
    <property type="term" value="F:metal ion binding"/>
    <property type="evidence" value="ECO:0007669"/>
    <property type="project" value="UniProtKB-KW"/>
</dbReference>
<accession>A0A292YEL3</accession>
<reference evidence="8 9" key="1">
    <citation type="journal article" date="2017" name="Syst. Appl. Microbiol.">
        <title>Lebetimonas natsushimae sp. nov., a novel strictly anaerobic, moderately thermophilic chemoautotroph isolated from a deep-sea hydrothermal vent polychaete nest in the Mid-Okinawa Trough.</title>
        <authorList>
            <person name="Nagata R."/>
            <person name="Takaki Y."/>
            <person name="Tame A."/>
            <person name="Nunoura T."/>
            <person name="Muto H."/>
            <person name="Mino S."/>
            <person name="Sawayama S."/>
            <person name="Takai K."/>
            <person name="Nakagawa S."/>
        </authorList>
    </citation>
    <scope>NUCLEOTIDE SEQUENCE [LARGE SCALE GENOMIC DNA]</scope>
    <source>
        <strain evidence="8 9">HS1857</strain>
    </source>
</reference>
<keyword evidence="4" id="KW-0479">Metal-binding</keyword>
<evidence type="ECO:0000259" key="7">
    <source>
        <dbReference type="Pfam" id="PF01058"/>
    </source>
</evidence>
<keyword evidence="3" id="KW-0004">4Fe-4S</keyword>
<dbReference type="GO" id="GO:0051539">
    <property type="term" value="F:4 iron, 4 sulfur cluster binding"/>
    <property type="evidence" value="ECO:0007669"/>
    <property type="project" value="UniProtKB-KW"/>
</dbReference>
<feature type="domain" description="NADH:ubiquinone oxidoreductase-like 20kDa subunit" evidence="7">
    <location>
        <begin position="26"/>
        <end position="136"/>
    </location>
</feature>
<evidence type="ECO:0000313" key="8">
    <source>
        <dbReference type="EMBL" id="GAX87978.1"/>
    </source>
</evidence>
<evidence type="ECO:0000256" key="4">
    <source>
        <dbReference type="ARBA" id="ARBA00022723"/>
    </source>
</evidence>
<dbReference type="Pfam" id="PF01058">
    <property type="entry name" value="Oxidored_q6"/>
    <property type="match status" value="1"/>
</dbReference>
<comment type="cofactor">
    <cofactor evidence="1">
        <name>[4Fe-4S] cluster</name>
        <dbReference type="ChEBI" id="CHEBI:49883"/>
    </cofactor>
</comment>
<evidence type="ECO:0000313" key="9">
    <source>
        <dbReference type="Proteomes" id="UP000217944"/>
    </source>
</evidence>
<evidence type="ECO:0000256" key="5">
    <source>
        <dbReference type="ARBA" id="ARBA00023004"/>
    </source>
</evidence>
<dbReference type="NCBIfam" id="NF005012">
    <property type="entry name" value="PRK06411.1"/>
    <property type="match status" value="1"/>
</dbReference>
<organism evidence="8 9">
    <name type="scientific">Lebetimonas natsushimae</name>
    <dbReference type="NCBI Taxonomy" id="1936991"/>
    <lineage>
        <taxon>Bacteria</taxon>
        <taxon>Pseudomonadati</taxon>
        <taxon>Campylobacterota</taxon>
        <taxon>Epsilonproteobacteria</taxon>
        <taxon>Nautiliales</taxon>
        <taxon>Nautiliaceae</taxon>
        <taxon>Lebetimonas</taxon>
    </lineage>
</organism>
<gene>
    <name evidence="8" type="ORF">LNAT_P1275</name>
</gene>
<dbReference type="InterPro" id="IPR006137">
    <property type="entry name" value="NADH_UbQ_OxRdtase-like_20kDa"/>
</dbReference>
<dbReference type="Gene3D" id="3.40.50.12280">
    <property type="match status" value="1"/>
</dbReference>
<comment type="caution">
    <text evidence="8">The sequence shown here is derived from an EMBL/GenBank/DDBJ whole genome shotgun (WGS) entry which is preliminary data.</text>
</comment>